<dbReference type="PATRIC" id="fig|1079.6.peg.195"/>
<dbReference type="GO" id="GO:0008360">
    <property type="term" value="P:regulation of cell shape"/>
    <property type="evidence" value="ECO:0007669"/>
    <property type="project" value="UniProtKB-KW"/>
</dbReference>
<dbReference type="UniPathway" id="UPA00219"/>
<keyword evidence="1 11" id="KW-1003">Cell membrane</keyword>
<feature type="domain" description="Glycosyl transferase family 51" evidence="12">
    <location>
        <begin position="45"/>
        <end position="196"/>
    </location>
</feature>
<dbReference type="EMBL" id="AP014854">
    <property type="protein sequence ID" value="BAR98741.1"/>
    <property type="molecule type" value="Genomic_DNA"/>
</dbReference>
<keyword evidence="4 11" id="KW-0808">Transferase</keyword>
<sequence>MHRPALRWIVLTLAALAAVPVLLLALYTVVAPVSTLMLARWATGQPVVRIMTPIAAIDPQLIKAVIASEDTGFCRHHGVDWGELKEVIDDADGDAPRRGASTITMQVAKNLLLWPGRSYVRKALEIPLALVIDAVWSKRQILQTYLNIAEWGPAGEFGAEAGAQRAFGKSAANLSRSEAALLAVMLPNPHRRNAARPGPGLRRVAGTVSRRAAALPDLANCIRR</sequence>
<dbReference type="GO" id="GO:0009252">
    <property type="term" value="P:peptidoglycan biosynthetic process"/>
    <property type="evidence" value="ECO:0007669"/>
    <property type="project" value="UniProtKB-UniRule"/>
</dbReference>
<dbReference type="Gene3D" id="1.10.3810.10">
    <property type="entry name" value="Biosynthetic peptidoglycan transglycosylase-like"/>
    <property type="match status" value="1"/>
</dbReference>
<dbReference type="InterPro" id="IPR011812">
    <property type="entry name" value="Pep_trsgly"/>
</dbReference>
<dbReference type="GO" id="GO:0005886">
    <property type="term" value="C:plasma membrane"/>
    <property type="evidence" value="ECO:0007669"/>
    <property type="project" value="UniProtKB-SubCell"/>
</dbReference>
<dbReference type="EC" id="2.4.99.28" evidence="11"/>
<dbReference type="GO" id="GO:0009274">
    <property type="term" value="C:peptidoglycan-based cell wall"/>
    <property type="evidence" value="ECO:0007669"/>
    <property type="project" value="InterPro"/>
</dbReference>
<dbReference type="GO" id="GO:0016763">
    <property type="term" value="F:pentosyltransferase activity"/>
    <property type="evidence" value="ECO:0007669"/>
    <property type="project" value="InterPro"/>
</dbReference>
<evidence type="ECO:0000259" key="12">
    <source>
        <dbReference type="Pfam" id="PF00912"/>
    </source>
</evidence>
<dbReference type="RefSeq" id="WP_055036040.1">
    <property type="nucleotide sequence ID" value="NZ_AP014854.2"/>
</dbReference>
<evidence type="ECO:0000256" key="9">
    <source>
        <dbReference type="ARBA" id="ARBA00023136"/>
    </source>
</evidence>
<keyword evidence="9 11" id="KW-0472">Membrane</keyword>
<evidence type="ECO:0000256" key="7">
    <source>
        <dbReference type="ARBA" id="ARBA00022984"/>
    </source>
</evidence>
<dbReference type="GO" id="GO:0071555">
    <property type="term" value="P:cell wall organization"/>
    <property type="evidence" value="ECO:0007669"/>
    <property type="project" value="UniProtKB-KW"/>
</dbReference>
<evidence type="ECO:0000256" key="4">
    <source>
        <dbReference type="ARBA" id="ARBA00022679"/>
    </source>
</evidence>
<keyword evidence="5 11" id="KW-0812">Transmembrane</keyword>
<dbReference type="KEGG" id="bvr:BVIR_187"/>
<reference evidence="15" key="3">
    <citation type="journal article" date="2016" name="Genome Announc.">
        <title>Revised genome sequence of the purple photosynthetic bacterium Blastochloris viridis.</title>
        <authorList>
            <person name="Liu L.N."/>
            <person name="Faulkner M."/>
            <person name="Liu X."/>
            <person name="Huang F."/>
            <person name="Darby A.C."/>
            <person name="Hall N."/>
        </authorList>
    </citation>
    <scope>NUCLEOTIDE SEQUENCE [LARGE SCALE GENOMIC DNA]</scope>
    <source>
        <strain evidence="15">ATCC 19567 / DSM 133 / F</strain>
    </source>
</reference>
<dbReference type="InterPro" id="IPR036950">
    <property type="entry name" value="PBP_transglycosylase"/>
</dbReference>
<dbReference type="STRING" id="1079.BVIR_187"/>
<evidence type="ECO:0000256" key="10">
    <source>
        <dbReference type="ARBA" id="ARBA00023316"/>
    </source>
</evidence>
<reference evidence="13" key="1">
    <citation type="journal article" date="2015" name="Genome Announc.">
        <title>Complete Genome Sequence of the Bacteriochlorophyll b-Producing Photosynthetic Bacterium Blastochloris viridis.</title>
        <authorList>
            <person name="Tsukatani Y."/>
            <person name="Hirose Y."/>
            <person name="Harada J."/>
            <person name="Misawa N."/>
            <person name="Mori K."/>
            <person name="Inoue K."/>
            <person name="Tamiaki H."/>
        </authorList>
    </citation>
    <scope>NUCLEOTIDE SEQUENCE [LARGE SCALE GENOMIC DNA]</scope>
    <source>
        <strain evidence="13">DSM 133</strain>
    </source>
</reference>
<reference evidence="14" key="2">
    <citation type="submission" date="2015-11" db="EMBL/GenBank/DDBJ databases">
        <authorList>
            <person name="Zhang Y."/>
            <person name="Guo Z."/>
        </authorList>
    </citation>
    <scope>NUCLEOTIDE SEQUENCE</scope>
    <source>
        <strain evidence="14">1</strain>
    </source>
</reference>
<evidence type="ECO:0000256" key="8">
    <source>
        <dbReference type="ARBA" id="ARBA00022989"/>
    </source>
</evidence>
<dbReference type="PANTHER" id="PTHR30400:SF0">
    <property type="entry name" value="BIOSYNTHETIC PEPTIDOGLYCAN TRANSGLYCOSYLASE"/>
    <property type="match status" value="1"/>
</dbReference>
<keyword evidence="3 11" id="KW-0328">Glycosyltransferase</keyword>
<keyword evidence="6 11" id="KW-0133">Cell shape</keyword>
<dbReference type="InterPro" id="IPR001264">
    <property type="entry name" value="Glyco_trans_51"/>
</dbReference>
<dbReference type="Pfam" id="PF00912">
    <property type="entry name" value="Transgly"/>
    <property type="match status" value="1"/>
</dbReference>
<dbReference type="InterPro" id="IPR023346">
    <property type="entry name" value="Lysozyme-like_dom_sf"/>
</dbReference>
<evidence type="ECO:0000256" key="11">
    <source>
        <dbReference type="HAMAP-Rule" id="MF_00766"/>
    </source>
</evidence>
<dbReference type="Proteomes" id="UP000065734">
    <property type="component" value="Chromosome I"/>
</dbReference>
<keyword evidence="15" id="KW-1185">Reference proteome</keyword>
<gene>
    <name evidence="14" type="primary">mrcA_2</name>
    <name evidence="11" type="synonym">mtgA</name>
    <name evidence="13" type="ORF">BV133_1148</name>
    <name evidence="14" type="ORF">BVIRIDIS_29530</name>
</gene>
<protein>
    <recommendedName>
        <fullName evidence="11">Biosynthetic peptidoglycan transglycosylase</fullName>
        <ecNumber evidence="11">2.4.99.28</ecNumber>
    </recommendedName>
    <alternativeName>
        <fullName evidence="11">Glycan polymerase</fullName>
    </alternativeName>
    <alternativeName>
        <fullName evidence="11">Peptidoglycan glycosyltransferase MtgA</fullName>
        <shortName evidence="11">PGT</shortName>
    </alternativeName>
</protein>
<comment type="catalytic activity">
    <reaction evidence="11">
        <text>[GlcNAc-(1-&gt;4)-Mur2Ac(oyl-L-Ala-gamma-D-Glu-L-Lys-D-Ala-D-Ala)](n)-di-trans,octa-cis-undecaprenyl diphosphate + beta-D-GlcNAc-(1-&gt;4)-Mur2Ac(oyl-L-Ala-gamma-D-Glu-L-Lys-D-Ala-D-Ala)-di-trans,octa-cis-undecaprenyl diphosphate = [GlcNAc-(1-&gt;4)-Mur2Ac(oyl-L-Ala-gamma-D-Glu-L-Lys-D-Ala-D-Ala)](n+1)-di-trans,octa-cis-undecaprenyl diphosphate + di-trans,octa-cis-undecaprenyl diphosphate + H(+)</text>
        <dbReference type="Rhea" id="RHEA:23708"/>
        <dbReference type="Rhea" id="RHEA-COMP:9602"/>
        <dbReference type="Rhea" id="RHEA-COMP:9603"/>
        <dbReference type="ChEBI" id="CHEBI:15378"/>
        <dbReference type="ChEBI" id="CHEBI:58405"/>
        <dbReference type="ChEBI" id="CHEBI:60033"/>
        <dbReference type="ChEBI" id="CHEBI:78435"/>
        <dbReference type="EC" id="2.4.99.28"/>
    </reaction>
</comment>
<evidence type="ECO:0000256" key="5">
    <source>
        <dbReference type="ARBA" id="ARBA00022692"/>
    </source>
</evidence>
<evidence type="ECO:0000256" key="2">
    <source>
        <dbReference type="ARBA" id="ARBA00022519"/>
    </source>
</evidence>
<evidence type="ECO:0000313" key="14">
    <source>
        <dbReference type="EMBL" id="CUU43925.1"/>
    </source>
</evidence>
<evidence type="ECO:0000313" key="13">
    <source>
        <dbReference type="EMBL" id="BAR98741.1"/>
    </source>
</evidence>
<evidence type="ECO:0000256" key="1">
    <source>
        <dbReference type="ARBA" id="ARBA00022475"/>
    </source>
</evidence>
<dbReference type="GO" id="GO:0008955">
    <property type="term" value="F:peptidoglycan glycosyltransferase activity"/>
    <property type="evidence" value="ECO:0007669"/>
    <property type="project" value="UniProtKB-UniRule"/>
</dbReference>
<comment type="subcellular location">
    <subcellularLocation>
        <location evidence="11">Cell inner membrane</location>
        <topology evidence="11">Single-pass membrane protein</topology>
    </subcellularLocation>
</comment>
<keyword evidence="2 11" id="KW-0997">Cell inner membrane</keyword>
<name>A0A0H5BEG0_BLAVI</name>
<evidence type="ECO:0000256" key="3">
    <source>
        <dbReference type="ARBA" id="ARBA00022676"/>
    </source>
</evidence>
<comment type="function">
    <text evidence="11">Peptidoglycan polymerase that catalyzes glycan chain elongation from lipid-linked precursors.</text>
</comment>
<evidence type="ECO:0000256" key="6">
    <source>
        <dbReference type="ARBA" id="ARBA00022960"/>
    </source>
</evidence>
<evidence type="ECO:0000313" key="15">
    <source>
        <dbReference type="Proteomes" id="UP000065734"/>
    </source>
</evidence>
<dbReference type="HAMAP" id="MF_00766">
    <property type="entry name" value="PGT_MtgA"/>
    <property type="match status" value="1"/>
</dbReference>
<organism evidence="14 15">
    <name type="scientific">Blastochloris viridis</name>
    <name type="common">Rhodopseudomonas viridis</name>
    <dbReference type="NCBI Taxonomy" id="1079"/>
    <lineage>
        <taxon>Bacteria</taxon>
        <taxon>Pseudomonadati</taxon>
        <taxon>Pseudomonadota</taxon>
        <taxon>Alphaproteobacteria</taxon>
        <taxon>Hyphomicrobiales</taxon>
        <taxon>Blastochloridaceae</taxon>
        <taxon>Blastochloris</taxon>
    </lineage>
</organism>
<keyword evidence="8 11" id="KW-1133">Transmembrane helix</keyword>
<keyword evidence="10 11" id="KW-0961">Cell wall biogenesis/degradation</keyword>
<dbReference type="PANTHER" id="PTHR30400">
    <property type="entry name" value="MONOFUNCTIONAL BIOSYNTHETIC PEPTIDOGLYCAN TRANSGLYCOSYLASE"/>
    <property type="match status" value="1"/>
</dbReference>
<dbReference type="EMBL" id="LN907867">
    <property type="protein sequence ID" value="CUU43925.1"/>
    <property type="molecule type" value="Genomic_DNA"/>
</dbReference>
<proteinExistence type="inferred from homology"/>
<keyword evidence="7 11" id="KW-0573">Peptidoglycan synthesis</keyword>
<accession>A0A0H5BEG0</accession>
<comment type="similarity">
    <text evidence="11">Belongs to the glycosyltransferase 51 family.</text>
</comment>
<dbReference type="SUPFAM" id="SSF53955">
    <property type="entry name" value="Lysozyme-like"/>
    <property type="match status" value="1"/>
</dbReference>
<dbReference type="AlphaFoldDB" id="A0A0H5BEG0"/>
<comment type="pathway">
    <text evidence="11">Cell wall biogenesis; peptidoglycan biosynthesis.</text>
</comment>
<dbReference type="OrthoDB" id="9766909at2"/>